<dbReference type="EMBL" id="ML975305">
    <property type="protein sequence ID" value="KAF1834221.1"/>
    <property type="molecule type" value="Genomic_DNA"/>
</dbReference>
<protein>
    <submittedName>
        <fullName evidence="1">Uncharacterized protein</fullName>
    </submittedName>
</protein>
<dbReference type="AlphaFoldDB" id="A0A6A5KDR3"/>
<gene>
    <name evidence="1" type="ORF">BDW02DRAFT_344395</name>
</gene>
<proteinExistence type="predicted"/>
<organism evidence="1 2">
    <name type="scientific">Decorospora gaudefroyi</name>
    <dbReference type="NCBI Taxonomy" id="184978"/>
    <lineage>
        <taxon>Eukaryota</taxon>
        <taxon>Fungi</taxon>
        <taxon>Dikarya</taxon>
        <taxon>Ascomycota</taxon>
        <taxon>Pezizomycotina</taxon>
        <taxon>Dothideomycetes</taxon>
        <taxon>Pleosporomycetidae</taxon>
        <taxon>Pleosporales</taxon>
        <taxon>Pleosporineae</taxon>
        <taxon>Pleosporaceae</taxon>
        <taxon>Decorospora</taxon>
    </lineage>
</organism>
<keyword evidence="2" id="KW-1185">Reference proteome</keyword>
<evidence type="ECO:0000313" key="1">
    <source>
        <dbReference type="EMBL" id="KAF1834221.1"/>
    </source>
</evidence>
<evidence type="ECO:0000313" key="2">
    <source>
        <dbReference type="Proteomes" id="UP000800040"/>
    </source>
</evidence>
<name>A0A6A5KDR3_9PLEO</name>
<sequence>MNTDSLPFSSFELHIPSGHHQLIGVVPESLWDHTHRSFFQFETILPGRGGIVFAVEFIVHLNDYDNLIIALCDYRPNKPALFIFREPDYPRQRKTLFQREYRENGIFSEDLVTEMPELLALTSFTVLTIGNNSYRIRASLEDRWLDHYRYGKMRVPSLILSVEHIEPTSNRPSELHDLLPQA</sequence>
<reference evidence="1" key="1">
    <citation type="submission" date="2020-01" db="EMBL/GenBank/DDBJ databases">
        <authorList>
            <consortium name="DOE Joint Genome Institute"/>
            <person name="Haridas S."/>
            <person name="Albert R."/>
            <person name="Binder M."/>
            <person name="Bloem J."/>
            <person name="Labutti K."/>
            <person name="Salamov A."/>
            <person name="Andreopoulos B."/>
            <person name="Baker S.E."/>
            <person name="Barry K."/>
            <person name="Bills G."/>
            <person name="Bluhm B.H."/>
            <person name="Cannon C."/>
            <person name="Castanera R."/>
            <person name="Culley D.E."/>
            <person name="Daum C."/>
            <person name="Ezra D."/>
            <person name="Gonzalez J.B."/>
            <person name="Henrissat B."/>
            <person name="Kuo A."/>
            <person name="Liang C."/>
            <person name="Lipzen A."/>
            <person name="Lutzoni F."/>
            <person name="Magnuson J."/>
            <person name="Mondo S."/>
            <person name="Nolan M."/>
            <person name="Ohm R."/>
            <person name="Pangilinan J."/>
            <person name="Park H.-J."/>
            <person name="Ramirez L."/>
            <person name="Alfaro M."/>
            <person name="Sun H."/>
            <person name="Tritt A."/>
            <person name="Yoshinaga Y."/>
            <person name="Zwiers L.-H."/>
            <person name="Turgeon B.G."/>
            <person name="Goodwin S.B."/>
            <person name="Spatafora J.W."/>
            <person name="Crous P.W."/>
            <person name="Grigoriev I.V."/>
        </authorList>
    </citation>
    <scope>NUCLEOTIDE SEQUENCE</scope>
    <source>
        <strain evidence="1">P77</strain>
    </source>
</reference>
<accession>A0A6A5KDR3</accession>
<dbReference type="Proteomes" id="UP000800040">
    <property type="component" value="Unassembled WGS sequence"/>
</dbReference>